<feature type="domain" description="EAL" evidence="3">
    <location>
        <begin position="1244"/>
        <end position="1498"/>
    </location>
</feature>
<dbReference type="InterPro" id="IPR035965">
    <property type="entry name" value="PAS-like_dom_sf"/>
</dbReference>
<dbReference type="InterPro" id="IPR035919">
    <property type="entry name" value="EAL_sf"/>
</dbReference>
<accession>A0A4Q7E128</accession>
<feature type="domain" description="PAC" evidence="2">
    <location>
        <begin position="839"/>
        <end position="891"/>
    </location>
</feature>
<dbReference type="InterPro" id="IPR052155">
    <property type="entry name" value="Biofilm_reg_signaling"/>
</dbReference>
<dbReference type="EMBL" id="QVFV01000007">
    <property type="protein sequence ID" value="RZM75648.1"/>
    <property type="molecule type" value="Genomic_DNA"/>
</dbReference>
<dbReference type="SMART" id="SM00086">
    <property type="entry name" value="PAC"/>
    <property type="match status" value="4"/>
</dbReference>
<feature type="domain" description="GGDEF" evidence="4">
    <location>
        <begin position="1102"/>
        <end position="1235"/>
    </location>
</feature>
<proteinExistence type="predicted"/>
<dbReference type="PROSITE" id="PS50887">
    <property type="entry name" value="GGDEF"/>
    <property type="match status" value="1"/>
</dbReference>
<dbReference type="PROSITE" id="PS50112">
    <property type="entry name" value="PAS"/>
    <property type="match status" value="3"/>
</dbReference>
<evidence type="ECO:0000259" key="2">
    <source>
        <dbReference type="PROSITE" id="PS50113"/>
    </source>
</evidence>
<dbReference type="NCBIfam" id="TIGR00254">
    <property type="entry name" value="GGDEF"/>
    <property type="match status" value="1"/>
</dbReference>
<feature type="domain" description="PAS" evidence="1">
    <location>
        <begin position="764"/>
        <end position="805"/>
    </location>
</feature>
<dbReference type="SUPFAM" id="SSF141868">
    <property type="entry name" value="EAL domain-like"/>
    <property type="match status" value="1"/>
</dbReference>
<dbReference type="SMART" id="SM00267">
    <property type="entry name" value="GGDEF"/>
    <property type="match status" value="1"/>
</dbReference>
<dbReference type="InterPro" id="IPR029787">
    <property type="entry name" value="Nucleotide_cyclase"/>
</dbReference>
<dbReference type="NCBIfam" id="TIGR00229">
    <property type="entry name" value="sensory_box"/>
    <property type="match status" value="4"/>
</dbReference>
<dbReference type="Gene3D" id="3.30.70.270">
    <property type="match status" value="1"/>
</dbReference>
<dbReference type="InterPro" id="IPR003018">
    <property type="entry name" value="GAF"/>
</dbReference>
<dbReference type="Pfam" id="PF00990">
    <property type="entry name" value="GGDEF"/>
    <property type="match status" value="1"/>
</dbReference>
<dbReference type="Pfam" id="PF13426">
    <property type="entry name" value="PAS_9"/>
    <property type="match status" value="1"/>
</dbReference>
<sequence length="1514" mass="170217">MAHSSRANSPPQLENNFLAINPEALTLLQMISMEVSKAADFESALTCLLELVCSHTAWVYGEVWLPSGPQVLKHSGVWFASHPQYHAFSQGSQTWTFEAGQGLPGRVYHSGQTEWIADVAEASSSLFKRRDLAAEYGLGAAVGVPVSLDDDTLMVLVFLMNEAHACDRLQIHLVEAVAAHLGAILRLKRTEAELLTHQQYLQRLMNTLPGIVFTAKGPPDWKMRSLSDGCLRLTGYSHADLTTETDPISYNDITHPDDLPGVLAAIQQALSAAQFYEVEYRIITRSGETKWVWEKGQGVLDQQGNPIGLEGFITDISTLKQAETALRESETRYRMLAERSLDLISQHDLHGNIQYMSSGCQNLLGYAAAELVGKSPMWLVHPQDHRHVVHYFRQFLSRQTTHPLRFRMRHRDGSYRWFETISCMMEQSILTDEAQVLAVTRDVTQTVEAETTLVDREKFLNLVLDSIPQRLFWKDHNGVYRGCNQTFAESIGLPTTAAVVGKTDYDIAAYSPEAARQFRQQDHQIMQNNWPEINVLEQHGQGAEQTWINVSKFPIHNAEQQVVGVLGSLEDVSDRIEFQQSLNRREQYLTALVELQRQLLDLDDTWNHERFEATLEPLATATGASRALLYVVDAHDPSRLLQTAQWTDAETPSTFGDPQVAVLARDGALADWTAALAQGECINQTVDEFPPAIRPIWGAPPSNVKSILLLPLLIRGHFNGLVGFSNCQVARQWSPSEVTLLRVAANAIAIAMERLQAEQSRQQAESKYRSIFENAVEGIFQTTTEGRYITVNPMLAKIYGYDSPDDLITSLTNIATELYVDVHQRHTFVERMLRDGAVIGYESAVYRKDGSIIWISESARTIFDAQGQIMGFEGTVEDITQRKQAEIELHQRDRLLEGVAQASQQLLTNLNVEDSIHKMLATLGEAAAADRVYIYENHLHPISGEPCMSMRYEWTQAHITPSIHQSHWQNKCYSEHGLIRWYRALQAGQSIRGRVSTLPLQEQDLLSRDAIASILMVPIFIDQDLWGYIGFDACDPDRDWTPSEESILVTIAASVGGALKRQHTEAQMRYQAFHDPLTGLPNRTAFNQELPLIITAARRRDQRVAVMFLDLDRFKNINDTLGHAIGDQLLVQATQRLSDGLRREDLLARWGGDEFTLILQNIDSLDEASRVAERLSQKLKPPFLIENHELYVTSSIGIAVFPQDGDSVTTLLQNADAAMYAAKAAGRNTHRFYTSTLSSHASQQLLLEKHLHQALQREEFRLYFQPQIDVAQGRICRIEALLRWRSPELGEVMPNQFIPIAEEIGLIIPLGDWVLKQACCQLQIWQEQGFSDLEIAVNLSARQLHHATLVQDVEQVLAAFDLAPQSLELEVTETAALSNLDVSIATLQQLRQLGIRLVMDDFGTGYSSLSYLKRLPFHGLKIDRSFVENIPNDAQDMAMLKAVVALGQALQLGLVAEGVETPEQATYLRSLGCEQMQGYWFSRPLSRQAMTAFLQRHWPHYNTDNTTGVTKQES</sequence>
<dbReference type="PANTHER" id="PTHR44757">
    <property type="entry name" value="DIGUANYLATE CYCLASE DGCP"/>
    <property type="match status" value="1"/>
</dbReference>
<dbReference type="Gene3D" id="3.30.450.40">
    <property type="match status" value="3"/>
</dbReference>
<feature type="domain" description="PAS" evidence="1">
    <location>
        <begin position="329"/>
        <end position="399"/>
    </location>
</feature>
<dbReference type="CDD" id="cd00130">
    <property type="entry name" value="PAS"/>
    <property type="match status" value="3"/>
</dbReference>
<dbReference type="FunFam" id="3.20.20.450:FF:000001">
    <property type="entry name" value="Cyclic di-GMP phosphodiesterase yahA"/>
    <property type="match status" value="1"/>
</dbReference>
<dbReference type="PROSITE" id="PS50883">
    <property type="entry name" value="EAL"/>
    <property type="match status" value="1"/>
</dbReference>
<dbReference type="InterPro" id="IPR001633">
    <property type="entry name" value="EAL_dom"/>
</dbReference>
<dbReference type="InterPro" id="IPR013655">
    <property type="entry name" value="PAS_fold_3"/>
</dbReference>
<dbReference type="SUPFAM" id="SSF55073">
    <property type="entry name" value="Nucleotide cyclase"/>
    <property type="match status" value="1"/>
</dbReference>
<dbReference type="SMART" id="SM00052">
    <property type="entry name" value="EAL"/>
    <property type="match status" value="1"/>
</dbReference>
<dbReference type="PANTHER" id="PTHR44757:SF2">
    <property type="entry name" value="BIOFILM ARCHITECTURE MAINTENANCE PROTEIN MBAA"/>
    <property type="match status" value="1"/>
</dbReference>
<dbReference type="OrthoDB" id="442691at2"/>
<dbReference type="Pfam" id="PF08447">
    <property type="entry name" value="PAS_3"/>
    <property type="match status" value="2"/>
</dbReference>
<organism evidence="5 6">
    <name type="scientific">Leptolyngbya iicbica LK</name>
    <dbReference type="NCBI Taxonomy" id="2294035"/>
    <lineage>
        <taxon>Bacteria</taxon>
        <taxon>Bacillati</taxon>
        <taxon>Cyanobacteriota</taxon>
        <taxon>Cyanophyceae</taxon>
        <taxon>Leptolyngbyales</taxon>
        <taxon>Leptolyngbyaceae</taxon>
        <taxon>Leptolyngbya group</taxon>
        <taxon>Leptolyngbya</taxon>
        <taxon>Leptolyngbya iicbica</taxon>
    </lineage>
</organism>
<keyword evidence="6" id="KW-1185">Reference proteome</keyword>
<name>A0A4Q7E128_9CYAN</name>
<gene>
    <name evidence="5" type="ORF">DYY88_20315</name>
</gene>
<dbReference type="FunFam" id="3.30.70.270:FF:000001">
    <property type="entry name" value="Diguanylate cyclase domain protein"/>
    <property type="match status" value="1"/>
</dbReference>
<dbReference type="SMART" id="SM00065">
    <property type="entry name" value="GAF"/>
    <property type="match status" value="3"/>
</dbReference>
<dbReference type="Proteomes" id="UP000292459">
    <property type="component" value="Unassembled WGS sequence"/>
</dbReference>
<dbReference type="InterPro" id="IPR001610">
    <property type="entry name" value="PAC"/>
</dbReference>
<dbReference type="SMART" id="SM00091">
    <property type="entry name" value="PAS"/>
    <property type="match status" value="4"/>
</dbReference>
<dbReference type="InterPro" id="IPR043128">
    <property type="entry name" value="Rev_trsase/Diguanyl_cyclase"/>
</dbReference>
<dbReference type="SUPFAM" id="SSF55781">
    <property type="entry name" value="GAF domain-like"/>
    <property type="match status" value="3"/>
</dbReference>
<protein>
    <submittedName>
        <fullName evidence="5">EAL domain-containing protein</fullName>
    </submittedName>
</protein>
<dbReference type="SUPFAM" id="SSF55785">
    <property type="entry name" value="PYP-like sensor domain (PAS domain)"/>
    <property type="match status" value="4"/>
</dbReference>
<dbReference type="InterPro" id="IPR000700">
    <property type="entry name" value="PAS-assoc_C"/>
</dbReference>
<dbReference type="CDD" id="cd01948">
    <property type="entry name" value="EAL"/>
    <property type="match status" value="1"/>
</dbReference>
<feature type="domain" description="PAC" evidence="2">
    <location>
        <begin position="402"/>
        <end position="455"/>
    </location>
</feature>
<dbReference type="CDD" id="cd01949">
    <property type="entry name" value="GGDEF"/>
    <property type="match status" value="1"/>
</dbReference>
<evidence type="ECO:0000259" key="4">
    <source>
        <dbReference type="PROSITE" id="PS50887"/>
    </source>
</evidence>
<dbReference type="InterPro" id="IPR000014">
    <property type="entry name" value="PAS"/>
</dbReference>
<dbReference type="Gene3D" id="3.30.450.20">
    <property type="entry name" value="PAS domain"/>
    <property type="match status" value="4"/>
</dbReference>
<dbReference type="InterPro" id="IPR029016">
    <property type="entry name" value="GAF-like_dom_sf"/>
</dbReference>
<dbReference type="InterPro" id="IPR013656">
    <property type="entry name" value="PAS_4"/>
</dbReference>
<comment type="caution">
    <text evidence="5">The sequence shown here is derived from an EMBL/GenBank/DDBJ whole genome shotgun (WGS) entry which is preliminary data.</text>
</comment>
<feature type="domain" description="PAS" evidence="1">
    <location>
        <begin position="197"/>
        <end position="273"/>
    </location>
</feature>
<evidence type="ECO:0000313" key="5">
    <source>
        <dbReference type="EMBL" id="RZM75648.1"/>
    </source>
</evidence>
<evidence type="ECO:0000259" key="1">
    <source>
        <dbReference type="PROSITE" id="PS50112"/>
    </source>
</evidence>
<dbReference type="Pfam" id="PF00563">
    <property type="entry name" value="EAL"/>
    <property type="match status" value="1"/>
</dbReference>
<reference evidence="5 6" key="1">
    <citation type="submission" date="2018-11" db="EMBL/GenBank/DDBJ databases">
        <title>Whole genome sequencing of an environmental sample.</title>
        <authorList>
            <person name="Sarangi A.N."/>
            <person name="Singh D."/>
            <person name="Tripathy S."/>
        </authorList>
    </citation>
    <scope>NUCLEOTIDE SEQUENCE [LARGE SCALE GENOMIC DNA]</scope>
    <source>
        <strain evidence="5 6">Lakshadweep</strain>
    </source>
</reference>
<feature type="domain" description="PAC" evidence="2">
    <location>
        <begin position="276"/>
        <end position="328"/>
    </location>
</feature>
<dbReference type="Gene3D" id="3.20.20.450">
    <property type="entry name" value="EAL domain"/>
    <property type="match status" value="1"/>
</dbReference>
<evidence type="ECO:0000259" key="3">
    <source>
        <dbReference type="PROSITE" id="PS50883"/>
    </source>
</evidence>
<dbReference type="Pfam" id="PF08448">
    <property type="entry name" value="PAS_4"/>
    <property type="match status" value="1"/>
</dbReference>
<evidence type="ECO:0000313" key="6">
    <source>
        <dbReference type="Proteomes" id="UP000292459"/>
    </source>
</evidence>
<feature type="domain" description="PAC" evidence="2">
    <location>
        <begin position="529"/>
        <end position="584"/>
    </location>
</feature>
<dbReference type="PROSITE" id="PS50113">
    <property type="entry name" value="PAC"/>
    <property type="match status" value="4"/>
</dbReference>
<dbReference type="InterPro" id="IPR000160">
    <property type="entry name" value="GGDEF_dom"/>
</dbReference>
<dbReference type="Pfam" id="PF01590">
    <property type="entry name" value="GAF"/>
    <property type="match status" value="3"/>
</dbReference>